<reference evidence="2" key="1">
    <citation type="submission" date="2020-01" db="EMBL/GenBank/DDBJ databases">
        <title>Caldichromatium gen. nov., sp. nov., a thermophilic purple sulfur bacterium member of the family Chromatiaceae isolated from Nakabusa hot spring, Japan.</title>
        <authorList>
            <person name="Saini M.K."/>
            <person name="Hanada S."/>
            <person name="Tank M."/>
        </authorList>
    </citation>
    <scope>NUCLEOTIDE SEQUENCE [LARGE SCALE GENOMIC DNA]</scope>
    <source>
        <strain evidence="2">No.7</strain>
    </source>
</reference>
<dbReference type="KEGG" id="cjap:GWK36_12165"/>
<dbReference type="Gene3D" id="3.40.630.30">
    <property type="match status" value="1"/>
</dbReference>
<protein>
    <submittedName>
        <fullName evidence="1">GNAT family N-acetyltransferase</fullName>
    </submittedName>
</protein>
<keyword evidence="1" id="KW-0808">Transferase</keyword>
<evidence type="ECO:0000313" key="2">
    <source>
        <dbReference type="Proteomes" id="UP000502699"/>
    </source>
</evidence>
<gene>
    <name evidence="1" type="ORF">GWK36_12165</name>
</gene>
<name>A0A6G7VF84_9GAMM</name>
<keyword evidence="2" id="KW-1185">Reference proteome</keyword>
<dbReference type="SUPFAM" id="SSF55729">
    <property type="entry name" value="Acyl-CoA N-acyltransferases (Nat)"/>
    <property type="match status" value="1"/>
</dbReference>
<dbReference type="GO" id="GO:0016740">
    <property type="term" value="F:transferase activity"/>
    <property type="evidence" value="ECO:0007669"/>
    <property type="project" value="UniProtKB-KW"/>
</dbReference>
<organism evidence="1 2">
    <name type="scientific">Caldichromatium japonicum</name>
    <dbReference type="NCBI Taxonomy" id="2699430"/>
    <lineage>
        <taxon>Bacteria</taxon>
        <taxon>Pseudomonadati</taxon>
        <taxon>Pseudomonadota</taxon>
        <taxon>Gammaproteobacteria</taxon>
        <taxon>Chromatiales</taxon>
        <taxon>Chromatiaceae</taxon>
        <taxon>Caldichromatium</taxon>
    </lineage>
</organism>
<evidence type="ECO:0000313" key="1">
    <source>
        <dbReference type="EMBL" id="QIK38612.1"/>
    </source>
</evidence>
<dbReference type="RefSeq" id="WP_166271451.1">
    <property type="nucleotide sequence ID" value="NZ_CP048029.1"/>
</dbReference>
<dbReference type="AlphaFoldDB" id="A0A6G7VF84"/>
<dbReference type="InterPro" id="IPR016181">
    <property type="entry name" value="Acyl_CoA_acyltransferase"/>
</dbReference>
<dbReference type="Pfam" id="PF13527">
    <property type="entry name" value="Acetyltransf_9"/>
    <property type="match status" value="1"/>
</dbReference>
<proteinExistence type="predicted"/>
<sequence length="478" mass="55244">MLNDWVESLKDLPASTILVTGFSAERFDYSLEQAGYLVITELLTDDDKAAMERGALPLPLSIRCDPMRSHSSLGALLFFDYHLHFLPLAFFNLAHDCLAPRGLLILIIHQDQDIPTDKINHRKIDYTHALAERCGFKAVDLSTHDIQINSAIILRKSAHPPRWRLEQLKETDIGDFAKLFKDAFDNEIDPALWHWKYAEGRGHGIIARRGERLVAHYGCTRRRAMYFGRPIIALQMCDVMVDPRERGVMTKQGAMFLTTATMLELYLGLQPADLPFGFPNGRHERLGEKLGLYAEVGRIAELRWSALRDHPRLYTRIRHLERDHAANQKLVAKLWQAMSRDLHEAIVVIRDWDYLVYRYLDHPVHRYEVMIVSSRFTGTPLGLIILRRLDDSVELVDLIAPLNHIHILVDQARRLTGRWRSSSLFCWISQQYIRHFATPDVLVKDPDISIPTNIWVDGPPVEQIKNRWWLMSGDTDFH</sequence>
<accession>A0A6G7VF84</accession>
<dbReference type="Proteomes" id="UP000502699">
    <property type="component" value="Chromosome"/>
</dbReference>
<dbReference type="EMBL" id="CP048029">
    <property type="protein sequence ID" value="QIK38612.1"/>
    <property type="molecule type" value="Genomic_DNA"/>
</dbReference>